<reference evidence="3" key="1">
    <citation type="journal article" date="2021" name="Proc. Natl. Acad. Sci. U.S.A.">
        <title>A Catalog of Tens of Thousands of Viruses from Human Metagenomes Reveals Hidden Associations with Chronic Diseases.</title>
        <authorList>
            <person name="Tisza M.J."/>
            <person name="Buck C.B."/>
        </authorList>
    </citation>
    <scope>NUCLEOTIDE SEQUENCE</scope>
    <source>
        <strain evidence="3">CtJaJ36</strain>
    </source>
</reference>
<feature type="coiled-coil region" evidence="1">
    <location>
        <begin position="1391"/>
        <end position="1482"/>
    </location>
</feature>
<feature type="compositionally biased region" description="Acidic residues" evidence="2">
    <location>
        <begin position="326"/>
        <end position="339"/>
    </location>
</feature>
<feature type="compositionally biased region" description="Polar residues" evidence="2">
    <location>
        <begin position="1970"/>
        <end position="1988"/>
    </location>
</feature>
<feature type="region of interest" description="Disordered" evidence="2">
    <location>
        <begin position="1952"/>
        <end position="2029"/>
    </location>
</feature>
<feature type="region of interest" description="Disordered" evidence="2">
    <location>
        <begin position="1494"/>
        <end position="1558"/>
    </location>
</feature>
<feature type="region of interest" description="Disordered" evidence="2">
    <location>
        <begin position="1"/>
        <end position="24"/>
    </location>
</feature>
<evidence type="ECO:0000256" key="2">
    <source>
        <dbReference type="SAM" id="MobiDB-lite"/>
    </source>
</evidence>
<feature type="compositionally biased region" description="Basic and acidic residues" evidence="2">
    <location>
        <begin position="1310"/>
        <end position="1322"/>
    </location>
</feature>
<feature type="region of interest" description="Disordered" evidence="2">
    <location>
        <begin position="554"/>
        <end position="580"/>
    </location>
</feature>
<dbReference type="EMBL" id="BK015592">
    <property type="protein sequence ID" value="DAE14755.1"/>
    <property type="molecule type" value="Genomic_DNA"/>
</dbReference>
<feature type="compositionally biased region" description="Low complexity" evidence="2">
    <location>
        <begin position="1500"/>
        <end position="1553"/>
    </location>
</feature>
<evidence type="ECO:0000313" key="3">
    <source>
        <dbReference type="EMBL" id="DAE14755.1"/>
    </source>
</evidence>
<organism evidence="3">
    <name type="scientific">Podoviridae sp. ctJaJ36</name>
    <dbReference type="NCBI Taxonomy" id="2825243"/>
    <lineage>
        <taxon>Viruses</taxon>
        <taxon>Duplodnaviria</taxon>
        <taxon>Heunggongvirae</taxon>
        <taxon>Uroviricota</taxon>
        <taxon>Caudoviricetes</taxon>
    </lineage>
</organism>
<sequence>MARLGLGRKREEEEQARQAMSEQEAAVVEGRDYAKNTAAAIQATKHHVVAEHPTNPFEQTAKKTDAQIIADYDAEMAARDGMAPGNPKADTGYNDISVDFSSIKSNEQAAYFASTLHDETTKAEFLKDWAKYSKQDSETVLSGAEDLLGTRLFAQPVSETGKNKVKEAALAKTRTDAMQELSGLNLMGFDGQSINVNTADPATVVRGINSIADDDLRAKGQKLYKTLTETPGSRFYGESTDGVGDFLESANLTKSEYGEKTEDYQSLFYGDGAHKQEDAQNYLDARQKIEESEYSAYAKAQLTAALDKAYQGITGTATPSASADDTAIEADDREQETEEGEKRGFLAKAGDGLSQFVSGLFGKTPDDAAQTDKEKRGEAMQAQFGSEENGGNVDLTHRPQVSYETMKAAGWGDYTEPGGVSTVLTTGYGAPEDGFMAQMTPIREDGSVLTPEELDAYYDRVAEAVKGGKSVAEADPDHLVLASKQGTPKELEGEKQWLDEYGEALHEAQAAYYDVKTDEPTQEVQGPVQQKEMTPEEKIVSQGGMSFEEWVSHPSTAAASPIPSKGEVGDSAAGQSGKKEAQTVGEAAGALLSGEYDSIEGAGKDELDRMLEGSAYARRMIGTLTEEGSRRVLVGNDMAEMVTYGSIASQGQKIKTLYDAMQSDSFPAELRGDVLAQMVAWASQAEKMEQAGTLGGDTELPLMERLLTTDEQAMDELESIYAARDELLADKAEMRRAREEENAQALSDAREAALNGTASEEQLTLVRENAQVDQDELNADMGYVGRLAAVDDYFRPGAGKNAVSPFEAGSVKLNLDAQGVTDTAAYESALNGQMGALLEEDAQTAHALGLTLDEYYQKTGGLDMDALCERAASRISRQGASITEEEMTALEAPFGQGVGAGYTLGAGIRAGGEQWYLDFRDSLYVGYSQGMVTRNAARIQNRYQNEYGAYGRTQYKKDIQAALDSGTLDENYAEALKKALASAADVYQLGIDPLDFEGDFLKNSAEARRDIATLKGYMRENATQDEYKWFGRVESMTYNAVSAGVSTAATLMTGNNLVGFVTGYSVVGFKNNFDKYLQKGYSINAAKHLSAVDTGIECAVNIGTADKIIGQLTGMSTLSEAAKNVIVRNPAGACKGLAAIRAFGKAFIQNEFDEVVYDELFEGLGANWTDNALGEIYRKLDAGEEITFTDGLKLALNMLNPQNLDVKGAAEGVVSGAVENAIGAVMFSLSGATGAAVGSLRGVQAARDLMSGKRDDVQQVIKEVTETLGDEQACALLDSYAEQQKESQATAEELVSGKDEHGSLSAARHAQADAQRHEGKAQEAARTMEATAQIIEEKQTAIENGEGDALAAQELSDAAMAYAKAKKDYAEQTAMAEHRKDDADTAIDRRVQDARQEARQAIRREREAAREALSEDRQARVAGIDSELEALNAQDEALQNEFTEALSGLSDAQDMGMDEDTIAQLMARTDEIAERMAALEEARERLSNPEAYAAEEEAAQTESTAQNEQAAQTEETTQAAQSEETAQTAQSEQTAQAEQAAQAAQTEETAQTAGSQYSVGTVGREAGQSGVDAGGLKNPVFQKFASVIYKNHGTEIVVANLMDGAKSAYDPRTNRLYISSKLGTGTAMREALVHELMHSVEGRGGYEAYKEAAMQAAYHGNRADMQHDMQRIREVYGAVYEREGRTLTETDVQKELVTRATEKVIEQLAGWTKTGGETQIYDLLGEKQRFGVRLYNQLTQFIAKRKAKKNGTLEAYNELVRARDALKEALQGANKTQADGGTQYAITLDESNWPMVKADRELVLSKDPKKWNDEIQAYIKKTIRKDGDMQIQTLEGETLTINEKSQWHAGSPVGYEKRENNKVKLDEDLYRVKMNASAHLDEVAQVGTDRNPGKANVSDHNKHGSFAKDGWRYYNAIFEDYDGQRYLLKFSVAQGDQGHVVYNIGKVQEIEKSHSPSVYAPTGRVPEGATGTSGNTSVAQSDTSVNLNDQKENHLSSVNAPTGRVPDGATTDSRVSEVRSSGSTSVAQSATAVNPYDTQNGTEYALNLNQFGNERTRAADNLYDEIRKDMGQNAGINRRQVEEANRQYETRGAEDLIAELSTREMWTADDVAQAAVLRKRAENEGHLMQAAMMEQMYRERMTRAGAALQAGSIYKKLTASGAMAESLDRANAINRKRGLTDGMIPMGDSAPVMNWREQRQRAKTSLQYALMTDEQQQTAQDYERIIFKQAPESIYDLYEAAYETQKAAEKKLHVEQISRDNPWGLPIEDWKMELIDRYKLRGTKLPGYDYFKASKKERMLAAILATRSNERGHGLLTLCQQLEFMDAGYAVVTEADLNYITGEMATFQMLEEGNDEPQTPEGKTAIQRIYSAQANTMPNSLWGKWNHYGYDSMLSSPKTWNKNVMSNILTRPLELTSEKIAEFADKQIAKKTGNRTTAMPSREDRRAGNEAFAEEIANTLTDYLIRGADTGHSSSFDLNNNRRTYDNAFMQTYHDFIAMAMQLGDRPFWEQCYAEEMRVLEELDTKAEELRRTEDGNEEVVLRKMNQKEREEEAARRATERVFQEDNVLINGINYVRGRKRAVDLVIATLMPFLKTPTNVAIRAMQYSPMGLAYTVVKNGLIDSKTNNGLGFDQRKFVMNLGRGLTGTGLMVAGMAMANAGLIKPGREDEDDSRLSAIEKSNGKSYGMYFDVFGTEIPVDFAFPAVSPMIIGAEVAQTIAAHADSEDGVALGADVAKAMAAASLDQLCDNSMLQGVSSIFRGYKDNAQIVTAVLDGMAENTASRLTPASIRAVAKYTDPYVRDTKSQNGIRELLNAQIIQNWPILRQTLPKAQTITGEDMLQTGANSWGKDKQNAALHFLNSFIAPWTAGSETQDEKLDELVELAYSTGDTSFLPGTLVDGNKYSVTINKTLAKALKIGRVGVGQYESVTLHLTDEEKRWANSAYADALWNGSGRDVTGLRKLMDSRKWQRMNDEAKMTAVKEEAAKAKKAVLEEMVRRR</sequence>
<evidence type="ECO:0008006" key="4">
    <source>
        <dbReference type="Google" id="ProtNLM"/>
    </source>
</evidence>
<feature type="compositionally biased region" description="Basic and acidic residues" evidence="2">
    <location>
        <begin position="364"/>
        <end position="378"/>
    </location>
</feature>
<feature type="compositionally biased region" description="Low complexity" evidence="2">
    <location>
        <begin position="316"/>
        <end position="325"/>
    </location>
</feature>
<feature type="compositionally biased region" description="Polar residues" evidence="2">
    <location>
        <begin position="2010"/>
        <end position="2029"/>
    </location>
</feature>
<feature type="region of interest" description="Disordered" evidence="2">
    <location>
        <begin position="1285"/>
        <end position="1322"/>
    </location>
</feature>
<feature type="coiled-coil region" evidence="1">
    <location>
        <begin position="2513"/>
        <end position="2561"/>
    </location>
</feature>
<evidence type="ECO:0000256" key="1">
    <source>
        <dbReference type="SAM" id="Coils"/>
    </source>
</evidence>
<keyword evidence="1" id="KW-0175">Coiled coil</keyword>
<name>A0A8S5Q7K4_9CAUD</name>
<protein>
    <recommendedName>
        <fullName evidence="4">Large polyvalent protein-associated domain-containing protein</fullName>
    </recommendedName>
</protein>
<proteinExistence type="predicted"/>
<feature type="region of interest" description="Disordered" evidence="2">
    <location>
        <begin position="359"/>
        <end position="395"/>
    </location>
</feature>
<feature type="region of interest" description="Disordered" evidence="2">
    <location>
        <begin position="316"/>
        <end position="344"/>
    </location>
</feature>
<accession>A0A8S5Q7K4</accession>